<name>A0ACC1DBT9_9NEOP</name>
<proteinExistence type="predicted"/>
<sequence length="115" mass="12560">MWKETLVFIATFACCLAEVSLAPLEAKPDEFRDETGCYISDLNTVIAFNTSIASSKECLEYSCGMKFVTFSSCGVGAALPPCELVEDKEKPYPDCCPRVECPEEVTTPNTTSPLN</sequence>
<comment type="caution">
    <text evidence="1">The sequence shown here is derived from an EMBL/GenBank/DDBJ whole genome shotgun (WGS) entry which is preliminary data.</text>
</comment>
<gene>
    <name evidence="1" type="ORF">K1T71_002962</name>
</gene>
<reference evidence="1 2" key="1">
    <citation type="journal article" date="2021" name="Front. Genet.">
        <title>Chromosome-Level Genome Assembly Reveals Significant Gene Expansion in the Toll and IMD Signaling Pathways of Dendrolimus kikuchii.</title>
        <authorList>
            <person name="Zhou J."/>
            <person name="Wu P."/>
            <person name="Xiong Z."/>
            <person name="Liu N."/>
            <person name="Zhao N."/>
            <person name="Ji M."/>
            <person name="Qiu Y."/>
            <person name="Yang B."/>
        </authorList>
    </citation>
    <scope>NUCLEOTIDE SEQUENCE [LARGE SCALE GENOMIC DNA]</scope>
    <source>
        <strain evidence="1">Ann1</strain>
    </source>
</reference>
<keyword evidence="2" id="KW-1185">Reference proteome</keyword>
<accession>A0ACC1DBT9</accession>
<dbReference type="EMBL" id="CM034391">
    <property type="protein sequence ID" value="KAJ0180877.1"/>
    <property type="molecule type" value="Genomic_DNA"/>
</dbReference>
<evidence type="ECO:0000313" key="2">
    <source>
        <dbReference type="Proteomes" id="UP000824533"/>
    </source>
</evidence>
<protein>
    <submittedName>
        <fullName evidence="1">Uncharacterized protein</fullName>
    </submittedName>
</protein>
<dbReference type="Proteomes" id="UP000824533">
    <property type="component" value="Linkage Group LG05"/>
</dbReference>
<organism evidence="1 2">
    <name type="scientific">Dendrolimus kikuchii</name>
    <dbReference type="NCBI Taxonomy" id="765133"/>
    <lineage>
        <taxon>Eukaryota</taxon>
        <taxon>Metazoa</taxon>
        <taxon>Ecdysozoa</taxon>
        <taxon>Arthropoda</taxon>
        <taxon>Hexapoda</taxon>
        <taxon>Insecta</taxon>
        <taxon>Pterygota</taxon>
        <taxon>Neoptera</taxon>
        <taxon>Endopterygota</taxon>
        <taxon>Lepidoptera</taxon>
        <taxon>Glossata</taxon>
        <taxon>Ditrysia</taxon>
        <taxon>Bombycoidea</taxon>
        <taxon>Lasiocampidae</taxon>
        <taxon>Dendrolimus</taxon>
    </lineage>
</organism>
<evidence type="ECO:0000313" key="1">
    <source>
        <dbReference type="EMBL" id="KAJ0180877.1"/>
    </source>
</evidence>